<keyword evidence="6" id="KW-1133">Transmembrane helix</keyword>
<protein>
    <recommendedName>
        <fullName evidence="2">histidine kinase</fullName>
        <ecNumber evidence="2">2.7.13.3</ecNumber>
    </recommendedName>
</protein>
<dbReference type="CDD" id="cd00082">
    <property type="entry name" value="HisKA"/>
    <property type="match status" value="1"/>
</dbReference>
<proteinExistence type="predicted"/>
<feature type="transmembrane region" description="Helical" evidence="6">
    <location>
        <begin position="108"/>
        <end position="134"/>
    </location>
</feature>
<keyword evidence="9" id="KW-0614">Plasmid</keyword>
<keyword evidence="3 4" id="KW-0597">Phosphoprotein</keyword>
<dbReference type="PANTHER" id="PTHR45339">
    <property type="entry name" value="HYBRID SIGNAL TRANSDUCTION HISTIDINE KINASE J"/>
    <property type="match status" value="1"/>
</dbReference>
<dbReference type="PROSITE" id="PS50109">
    <property type="entry name" value="HIS_KIN"/>
    <property type="match status" value="1"/>
</dbReference>
<dbReference type="Pfam" id="PF02518">
    <property type="entry name" value="HATPase_c"/>
    <property type="match status" value="1"/>
</dbReference>
<feature type="transmembrane region" description="Helical" evidence="6">
    <location>
        <begin position="141"/>
        <end position="159"/>
    </location>
</feature>
<dbReference type="Pfam" id="PF00072">
    <property type="entry name" value="Response_reg"/>
    <property type="match status" value="1"/>
</dbReference>
<dbReference type="PRINTS" id="PR00344">
    <property type="entry name" value="BCTRLSENSOR"/>
</dbReference>
<dbReference type="Pfam" id="PF00512">
    <property type="entry name" value="HisKA"/>
    <property type="match status" value="1"/>
</dbReference>
<dbReference type="CDD" id="cd17546">
    <property type="entry name" value="REC_hyHK_CKI1_RcsC-like"/>
    <property type="match status" value="1"/>
</dbReference>
<geneLocation type="plasmid" evidence="9 10">
    <name>pPP7</name>
</geneLocation>
<feature type="transmembrane region" description="Helical" evidence="6">
    <location>
        <begin position="171"/>
        <end position="195"/>
    </location>
</feature>
<dbReference type="SUPFAM" id="SSF47384">
    <property type="entry name" value="Homodimeric domain of signal transducing histidine kinase"/>
    <property type="match status" value="1"/>
</dbReference>
<feature type="transmembrane region" description="Helical" evidence="6">
    <location>
        <begin position="71"/>
        <end position="88"/>
    </location>
</feature>
<feature type="domain" description="Histidine kinase" evidence="7">
    <location>
        <begin position="246"/>
        <end position="465"/>
    </location>
</feature>
<dbReference type="Gene3D" id="1.10.287.130">
    <property type="match status" value="1"/>
</dbReference>
<keyword evidence="5" id="KW-0175">Coiled coil</keyword>
<evidence type="ECO:0000256" key="6">
    <source>
        <dbReference type="SAM" id="Phobius"/>
    </source>
</evidence>
<dbReference type="SUPFAM" id="SSF55874">
    <property type="entry name" value="ATPase domain of HSP90 chaperone/DNA topoisomerase II/histidine kinase"/>
    <property type="match status" value="1"/>
</dbReference>
<dbReference type="InterPro" id="IPR003661">
    <property type="entry name" value="HisK_dim/P_dom"/>
</dbReference>
<dbReference type="Proteomes" id="UP001354989">
    <property type="component" value="Plasmid pPP7"/>
</dbReference>
<evidence type="ECO:0000313" key="9">
    <source>
        <dbReference type="EMBL" id="BDD02220.1"/>
    </source>
</evidence>
<evidence type="ECO:0000256" key="5">
    <source>
        <dbReference type="SAM" id="Coils"/>
    </source>
</evidence>
<dbReference type="InterPro" id="IPR005467">
    <property type="entry name" value="His_kinase_dom"/>
</dbReference>
<evidence type="ECO:0000313" key="10">
    <source>
        <dbReference type="Proteomes" id="UP001354989"/>
    </source>
</evidence>
<organism evidence="9 10">
    <name type="scientific">Persicobacter psychrovividus</name>
    <dbReference type="NCBI Taxonomy" id="387638"/>
    <lineage>
        <taxon>Bacteria</taxon>
        <taxon>Pseudomonadati</taxon>
        <taxon>Bacteroidota</taxon>
        <taxon>Cytophagia</taxon>
        <taxon>Cytophagales</taxon>
        <taxon>Persicobacteraceae</taxon>
        <taxon>Persicobacter</taxon>
    </lineage>
</organism>
<dbReference type="SMART" id="SM00387">
    <property type="entry name" value="HATPase_c"/>
    <property type="match status" value="1"/>
</dbReference>
<dbReference type="SMART" id="SM00388">
    <property type="entry name" value="HisKA"/>
    <property type="match status" value="1"/>
</dbReference>
<dbReference type="PROSITE" id="PS50110">
    <property type="entry name" value="RESPONSE_REGULATORY"/>
    <property type="match status" value="1"/>
</dbReference>
<evidence type="ECO:0000256" key="3">
    <source>
        <dbReference type="ARBA" id="ARBA00022553"/>
    </source>
</evidence>
<dbReference type="EMBL" id="AP025299">
    <property type="protein sequence ID" value="BDD02220.1"/>
    <property type="molecule type" value="Genomic_DNA"/>
</dbReference>
<evidence type="ECO:0000259" key="8">
    <source>
        <dbReference type="PROSITE" id="PS50110"/>
    </source>
</evidence>
<dbReference type="Gene3D" id="3.30.565.10">
    <property type="entry name" value="Histidine kinase-like ATPase, C-terminal domain"/>
    <property type="match status" value="1"/>
</dbReference>
<keyword evidence="6" id="KW-0812">Transmembrane</keyword>
<feature type="coiled-coil region" evidence="5">
    <location>
        <begin position="205"/>
        <end position="242"/>
    </location>
</feature>
<evidence type="ECO:0000259" key="7">
    <source>
        <dbReference type="PROSITE" id="PS50109"/>
    </source>
</evidence>
<dbReference type="CDD" id="cd16922">
    <property type="entry name" value="HATPase_EvgS-ArcB-TorS-like"/>
    <property type="match status" value="1"/>
</dbReference>
<dbReference type="EC" id="2.7.13.3" evidence="2"/>
<evidence type="ECO:0000256" key="1">
    <source>
        <dbReference type="ARBA" id="ARBA00000085"/>
    </source>
</evidence>
<dbReference type="SUPFAM" id="SSF52172">
    <property type="entry name" value="CheY-like"/>
    <property type="match status" value="1"/>
</dbReference>
<evidence type="ECO:0000256" key="4">
    <source>
        <dbReference type="PROSITE-ProRule" id="PRU00169"/>
    </source>
</evidence>
<dbReference type="InterPro" id="IPR036890">
    <property type="entry name" value="HATPase_C_sf"/>
</dbReference>
<reference evidence="9 10" key="1">
    <citation type="submission" date="2021-12" db="EMBL/GenBank/DDBJ databases">
        <title>Genome sequencing of bacteria with rrn-lacking chromosome and rrn-plasmid.</title>
        <authorList>
            <person name="Anda M."/>
            <person name="Iwasaki W."/>
        </authorList>
    </citation>
    <scope>NUCLEOTIDE SEQUENCE [LARGE SCALE GENOMIC DNA]</scope>
    <source>
        <strain evidence="9 10">NBRC 101262</strain>
        <plasmid evidence="9 10">pPP7</plasmid>
    </source>
</reference>
<dbReference type="InterPro" id="IPR001789">
    <property type="entry name" value="Sig_transdc_resp-reg_receiver"/>
</dbReference>
<dbReference type="PANTHER" id="PTHR45339:SF3">
    <property type="entry name" value="HISTIDINE KINASE"/>
    <property type="match status" value="1"/>
</dbReference>
<dbReference type="SMART" id="SM00448">
    <property type="entry name" value="REC"/>
    <property type="match status" value="1"/>
</dbReference>
<dbReference type="InterPro" id="IPR011006">
    <property type="entry name" value="CheY-like_superfamily"/>
</dbReference>
<sequence>MNLTSIVFLLASFLNFILCRINPIYMIESSYKSNADGVKLSNTIALLIALVIFPYIFIFQQMQGLEFMSPLSAVLSFAYITVPVLNHFKKYLAAKIYIVIQTTIEITVYSMVLGGETLLFVYFFSMVLVPLMFFSYEEKKLIFFSYLLILVNLIVDISYKYFTNDALMSSSYMPLIIGNIAVCFCLVCIYSYRIVQEKYHYSRRLEAHNQHLTDLIDQQIEAEEKLIKARELAESVSEAKQNFLSSMSHELRTPLNAVIGITNILIDSKPNEDQVDNLNVMKFSADNLLSLINDILDYNKIIAGKLTIEHVPFQLHEHVANLREANSFNAKDRNNQLVLSIEEQVPTFVKGDPVRIAQVLNNLINNAIKFTENGTINIRLKQGSPEDATVTFEVEDSGVGIAPENIDKIFKDFEQAEASTNRKFGGTGLGLPISKKLLHLMNAEIFVHSEVGKGTTFTFTVPFGVVKEEVQTQVTPQEHEIGHQNELVGKKVLLVEDNLINVKVVAQFLKKWGMSHDWAENGEIAVKMASKNAYDLILMDLHMPVMNGYEATKIIRTFNPTIPIIALTASALLEVKGNLLAIGMNGSVTKPFVPATLKNEILKNIMITAPDNVSSN</sequence>
<dbReference type="InterPro" id="IPR004358">
    <property type="entry name" value="Sig_transdc_His_kin-like_C"/>
</dbReference>
<gene>
    <name evidence="9" type="ORF">PEPS_45000</name>
</gene>
<feature type="domain" description="Response regulatory" evidence="8">
    <location>
        <begin position="491"/>
        <end position="605"/>
    </location>
</feature>
<keyword evidence="10" id="KW-1185">Reference proteome</keyword>
<dbReference type="InterPro" id="IPR003594">
    <property type="entry name" value="HATPase_dom"/>
</dbReference>
<accession>A0ABN6LGC1</accession>
<comment type="catalytic activity">
    <reaction evidence="1">
        <text>ATP + protein L-histidine = ADP + protein N-phospho-L-histidine.</text>
        <dbReference type="EC" id="2.7.13.3"/>
    </reaction>
</comment>
<dbReference type="Gene3D" id="3.40.50.2300">
    <property type="match status" value="1"/>
</dbReference>
<dbReference type="InterPro" id="IPR036097">
    <property type="entry name" value="HisK_dim/P_sf"/>
</dbReference>
<name>A0ABN6LGC1_9BACT</name>
<feature type="transmembrane region" description="Helical" evidence="6">
    <location>
        <begin position="43"/>
        <end position="59"/>
    </location>
</feature>
<keyword evidence="6" id="KW-0472">Membrane</keyword>
<evidence type="ECO:0000256" key="2">
    <source>
        <dbReference type="ARBA" id="ARBA00012438"/>
    </source>
</evidence>
<feature type="modified residue" description="4-aspartylphosphate" evidence="4">
    <location>
        <position position="540"/>
    </location>
</feature>